<reference evidence="2 3" key="1">
    <citation type="submission" date="2021-02" db="EMBL/GenBank/DDBJ databases">
        <title>Porcisia hertigi Genome sequencing and assembly.</title>
        <authorList>
            <person name="Almutairi H."/>
            <person name="Gatherer D."/>
        </authorList>
    </citation>
    <scope>NUCLEOTIDE SEQUENCE [LARGE SCALE GENOMIC DNA]</scope>
    <source>
        <strain evidence="2 3">C119</strain>
    </source>
</reference>
<gene>
    <name evidence="2" type="ORF">JKF63_01155</name>
</gene>
<feature type="transmembrane region" description="Helical" evidence="1">
    <location>
        <begin position="91"/>
        <end position="114"/>
    </location>
</feature>
<evidence type="ECO:0000313" key="2">
    <source>
        <dbReference type="EMBL" id="KAG5492576.1"/>
    </source>
</evidence>
<dbReference type="KEGG" id="phet:94287280"/>
<feature type="transmembrane region" description="Helical" evidence="1">
    <location>
        <begin position="12"/>
        <end position="33"/>
    </location>
</feature>
<keyword evidence="3" id="KW-1185">Reference proteome</keyword>
<dbReference type="OrthoDB" id="270285at2759"/>
<comment type="caution">
    <text evidence="2">The sequence shown here is derived from an EMBL/GenBank/DDBJ whole genome shotgun (WGS) entry which is preliminary data.</text>
</comment>
<evidence type="ECO:0000256" key="1">
    <source>
        <dbReference type="SAM" id="Phobius"/>
    </source>
</evidence>
<keyword evidence="1" id="KW-0812">Transmembrane</keyword>
<feature type="transmembrane region" description="Helical" evidence="1">
    <location>
        <begin position="53"/>
        <end position="79"/>
    </location>
</feature>
<feature type="transmembrane region" description="Helical" evidence="1">
    <location>
        <begin position="120"/>
        <end position="145"/>
    </location>
</feature>
<dbReference type="Proteomes" id="UP000674318">
    <property type="component" value="Chromosome 35"/>
</dbReference>
<evidence type="ECO:0000313" key="3">
    <source>
        <dbReference type="Proteomes" id="UP000674318"/>
    </source>
</evidence>
<sequence>MNPQIIDRLGGTSRCMTLFTFSIHFLHSIFSVVNYLSWVRTPGSKLGRDVKVAYLSLVVVSCVFYFFGASVFYMWAWRFPEPEEVARRRRIYGIIINLFFSDLPLFILETFIVFQVHFSVAIMGFNYIFTCVSFIYSALRVWFFLMVRFIKFNWNFSALFDAHYSTRGIAAAQRELDVMSYPGVGGSTVYGGGGVAPPSAQAGNTIVLNRNAGLYSDDSTGVTGLCDTPVADHAYSDMYYNVSPNRHNTPSLNSFSTPQEARQRGYSRGIRASAYSPLHSTFPSRI</sequence>
<organism evidence="2 3">
    <name type="scientific">Porcisia hertigi</name>
    <dbReference type="NCBI Taxonomy" id="2761500"/>
    <lineage>
        <taxon>Eukaryota</taxon>
        <taxon>Discoba</taxon>
        <taxon>Euglenozoa</taxon>
        <taxon>Kinetoplastea</taxon>
        <taxon>Metakinetoplastina</taxon>
        <taxon>Trypanosomatida</taxon>
        <taxon>Trypanosomatidae</taxon>
        <taxon>Leishmaniinae</taxon>
        <taxon>Porcisia</taxon>
    </lineage>
</organism>
<proteinExistence type="predicted"/>
<keyword evidence="1" id="KW-0472">Membrane</keyword>
<accession>A0A836KZ65</accession>
<keyword evidence="1" id="KW-1133">Transmembrane helix</keyword>
<dbReference type="EMBL" id="JAFJZO010000035">
    <property type="protein sequence ID" value="KAG5492576.1"/>
    <property type="molecule type" value="Genomic_DNA"/>
</dbReference>
<dbReference type="GeneID" id="94287280"/>
<dbReference type="AlphaFoldDB" id="A0A836KZ65"/>
<protein>
    <submittedName>
        <fullName evidence="2">Uncharacterized protein</fullName>
    </submittedName>
</protein>
<name>A0A836KZ65_9TRYP</name>
<dbReference type="RefSeq" id="XP_067753360.1">
    <property type="nucleotide sequence ID" value="XM_067897203.1"/>
</dbReference>